<dbReference type="Proteomes" id="UP000292082">
    <property type="component" value="Unassembled WGS sequence"/>
</dbReference>
<feature type="region of interest" description="Disordered" evidence="1">
    <location>
        <begin position="449"/>
        <end position="530"/>
    </location>
</feature>
<feature type="compositionally biased region" description="Low complexity" evidence="1">
    <location>
        <begin position="300"/>
        <end position="310"/>
    </location>
</feature>
<dbReference type="EMBL" id="ML145098">
    <property type="protein sequence ID" value="TBU61469.1"/>
    <property type="molecule type" value="Genomic_DNA"/>
</dbReference>
<name>A0A4Q9NUB0_9APHY</name>
<protein>
    <submittedName>
        <fullName evidence="2">Uncharacterized protein</fullName>
    </submittedName>
</protein>
<evidence type="ECO:0000256" key="1">
    <source>
        <dbReference type="SAM" id="MobiDB-lite"/>
    </source>
</evidence>
<feature type="region of interest" description="Disordered" evidence="1">
    <location>
        <begin position="341"/>
        <end position="381"/>
    </location>
</feature>
<feature type="region of interest" description="Disordered" evidence="1">
    <location>
        <begin position="195"/>
        <end position="229"/>
    </location>
</feature>
<reference evidence="2 3" key="1">
    <citation type="submission" date="2019-01" db="EMBL/GenBank/DDBJ databases">
        <title>Draft genome sequences of three monokaryotic isolates of the white-rot basidiomycete fungus Dichomitus squalens.</title>
        <authorList>
            <consortium name="DOE Joint Genome Institute"/>
            <person name="Lopez S.C."/>
            <person name="Andreopoulos B."/>
            <person name="Pangilinan J."/>
            <person name="Lipzen A."/>
            <person name="Riley R."/>
            <person name="Ahrendt S."/>
            <person name="Ng V."/>
            <person name="Barry K."/>
            <person name="Daum C."/>
            <person name="Grigoriev I.V."/>
            <person name="Hilden K.S."/>
            <person name="Makela M.R."/>
            <person name="de Vries R.P."/>
        </authorList>
    </citation>
    <scope>NUCLEOTIDE SEQUENCE [LARGE SCALE GENOMIC DNA]</scope>
    <source>
        <strain evidence="2 3">CBS 464.89</strain>
    </source>
</reference>
<organism evidence="2 3">
    <name type="scientific">Dichomitus squalens</name>
    <dbReference type="NCBI Taxonomy" id="114155"/>
    <lineage>
        <taxon>Eukaryota</taxon>
        <taxon>Fungi</taxon>
        <taxon>Dikarya</taxon>
        <taxon>Basidiomycota</taxon>
        <taxon>Agaricomycotina</taxon>
        <taxon>Agaricomycetes</taxon>
        <taxon>Polyporales</taxon>
        <taxon>Polyporaceae</taxon>
        <taxon>Dichomitus</taxon>
    </lineage>
</organism>
<feature type="compositionally biased region" description="Basic and acidic residues" evidence="1">
    <location>
        <begin position="483"/>
        <end position="500"/>
    </location>
</feature>
<feature type="region of interest" description="Disordered" evidence="1">
    <location>
        <begin position="404"/>
        <end position="435"/>
    </location>
</feature>
<feature type="region of interest" description="Disordered" evidence="1">
    <location>
        <begin position="268"/>
        <end position="321"/>
    </location>
</feature>
<accession>A0A4Q9NUB0</accession>
<feature type="region of interest" description="Disordered" evidence="1">
    <location>
        <begin position="1"/>
        <end position="52"/>
    </location>
</feature>
<evidence type="ECO:0000313" key="3">
    <source>
        <dbReference type="Proteomes" id="UP000292082"/>
    </source>
</evidence>
<feature type="compositionally biased region" description="Polar residues" evidence="1">
    <location>
        <begin position="368"/>
        <end position="381"/>
    </location>
</feature>
<sequence length="635" mass="69200">MGAQKSSRVDSPKKRMSRPRARTGGEYKTRKTVPRRGGGRPAGLATPSRGKYSDKLRDTCELERDKRLPYDFHQTRTLKCVKCNTVGLWEPRTGYAERCAGVWLYKGNILDPDSDIRVSCPNWVRPSQPPVPDWLKRKIKTVRNLDANSSSPSILASKTDSSFALVGTSTSPEQLQSDHAYAQSLYAQEVAAYEARHDTPDEARPSGSGTTSVPVATRDTRASASQGMSAIEKAAQLQQEAVEELQEMGNNKLTQSLKATNDVVLTREAMSSPASSPVPSTPTPAGRRPLSAPGPRDTVPSSGPGRSPPSQAAVKAQMPSMQTRCRSSSCILISSTEEAPVVVKQERSESVISLSDDERSDGERGRVSDSTLGSSNKENYTPTATKRVFGLVKVIPFVNFTSTPKKRMRHASQDDSPRPSSPDLFGPDEDDGMPVLADISDVYDISPTVSEQTKEASLHEERYVPATPGADPEPLSAAAKKPSSRDRARSRLPETDDIPRARNRNPGSGPWVPPLESADDRKAPWSTDDEDYDAPVTPEPVITPLSPPNDVAVSNIYAPLVRTVKQLLAEVNALPTDAREKVIKTVARFYEETGTMAGLGHLMPTQLLGSEGIDRQLHAENKAQDEYILIRLRAQ</sequence>
<dbReference type="AlphaFoldDB" id="A0A4Q9NUB0"/>
<keyword evidence="3" id="KW-1185">Reference proteome</keyword>
<feature type="compositionally biased region" description="Basic and acidic residues" evidence="1">
    <location>
        <begin position="195"/>
        <end position="204"/>
    </location>
</feature>
<proteinExistence type="predicted"/>
<gene>
    <name evidence="2" type="ORF">BD310DRAFT_813236</name>
</gene>
<evidence type="ECO:0000313" key="2">
    <source>
        <dbReference type="EMBL" id="TBU61469.1"/>
    </source>
</evidence>
<feature type="compositionally biased region" description="Basic and acidic residues" evidence="1">
    <location>
        <begin position="452"/>
        <end position="463"/>
    </location>
</feature>